<name>A0A833QZ99_9POAL</name>
<dbReference type="PROSITE" id="PS00893">
    <property type="entry name" value="NUDIX_BOX"/>
    <property type="match status" value="1"/>
</dbReference>
<dbReference type="Pfam" id="PF18290">
    <property type="entry name" value="Nudix_hydro"/>
    <property type="match status" value="1"/>
</dbReference>
<dbReference type="SUPFAM" id="SSF55811">
    <property type="entry name" value="Nudix"/>
    <property type="match status" value="1"/>
</dbReference>
<keyword evidence="6" id="KW-1185">Reference proteome</keyword>
<dbReference type="InterPro" id="IPR000086">
    <property type="entry name" value="NUDIX_hydrolase_dom"/>
</dbReference>
<dbReference type="InterPro" id="IPR015797">
    <property type="entry name" value="NUDIX_hydrolase-like_dom_sf"/>
</dbReference>
<gene>
    <name evidence="5" type="ORF">FCM35_KLT04823</name>
</gene>
<dbReference type="CDD" id="cd04670">
    <property type="entry name" value="NUDIX_ASFGF2_Nudt6"/>
    <property type="match status" value="1"/>
</dbReference>
<dbReference type="PRINTS" id="PR01356">
    <property type="entry name" value="GFGPROTEIN"/>
</dbReference>
<evidence type="ECO:0000256" key="3">
    <source>
        <dbReference type="ARBA" id="ARBA00022801"/>
    </source>
</evidence>
<keyword evidence="3 5" id="KW-0378">Hydrolase</keyword>
<evidence type="ECO:0000259" key="4">
    <source>
        <dbReference type="PROSITE" id="PS51462"/>
    </source>
</evidence>
<dbReference type="FunFam" id="3.40.630.30:FF:000016">
    <property type="entry name" value="nudix hydrolase 2"/>
    <property type="match status" value="1"/>
</dbReference>
<dbReference type="Gene3D" id="3.90.79.10">
    <property type="entry name" value="Nucleoside Triphosphate Pyrophosphohydrolase"/>
    <property type="match status" value="1"/>
</dbReference>
<dbReference type="InterPro" id="IPR040618">
    <property type="entry name" value="Pre-Nudix"/>
</dbReference>
<protein>
    <submittedName>
        <fullName evidence="5">Nudix hydrolase 2-like protein</fullName>
    </submittedName>
</protein>
<dbReference type="GO" id="GO:0035529">
    <property type="term" value="F:NADH pyrophosphatase activity"/>
    <property type="evidence" value="ECO:0007669"/>
    <property type="project" value="TreeGrafter"/>
</dbReference>
<evidence type="ECO:0000313" key="6">
    <source>
        <dbReference type="Proteomes" id="UP000623129"/>
    </source>
</evidence>
<dbReference type="Pfam" id="PF00293">
    <property type="entry name" value="NUDIX"/>
    <property type="match status" value="1"/>
</dbReference>
<accession>A0A833QZ99</accession>
<dbReference type="InterPro" id="IPR020084">
    <property type="entry name" value="NUDIX_hydrolase_CS"/>
</dbReference>
<comment type="caution">
    <text evidence="5">The sequence shown here is derived from an EMBL/GenBank/DDBJ whole genome shotgun (WGS) entry which is preliminary data.</text>
</comment>
<dbReference type="Proteomes" id="UP000623129">
    <property type="component" value="Unassembled WGS sequence"/>
</dbReference>
<feature type="domain" description="Nudix hydrolase" evidence="4">
    <location>
        <begin position="176"/>
        <end position="308"/>
    </location>
</feature>
<dbReference type="GO" id="GO:0047631">
    <property type="term" value="F:ADP-ribose diphosphatase activity"/>
    <property type="evidence" value="ECO:0007669"/>
    <property type="project" value="TreeGrafter"/>
</dbReference>
<dbReference type="InterPro" id="IPR003293">
    <property type="entry name" value="Nudix_hydrolase6-like"/>
</dbReference>
<dbReference type="PANTHER" id="PTHR13994:SF29">
    <property type="entry name" value="NUDIX HYDROLASE 2"/>
    <property type="match status" value="1"/>
</dbReference>
<dbReference type="PANTHER" id="PTHR13994">
    <property type="entry name" value="NUDIX HYDROLASE RELATED"/>
    <property type="match status" value="1"/>
</dbReference>
<dbReference type="PROSITE" id="PS51462">
    <property type="entry name" value="NUDIX"/>
    <property type="match status" value="1"/>
</dbReference>
<dbReference type="EMBL" id="SWLB01000014">
    <property type="protein sequence ID" value="KAF3329492.1"/>
    <property type="molecule type" value="Genomic_DNA"/>
</dbReference>
<dbReference type="GO" id="GO:0046872">
    <property type="term" value="F:metal ion binding"/>
    <property type="evidence" value="ECO:0007669"/>
    <property type="project" value="UniProtKB-KW"/>
</dbReference>
<dbReference type="OrthoDB" id="447842at2759"/>
<dbReference type="GO" id="GO:0051287">
    <property type="term" value="F:NAD binding"/>
    <property type="evidence" value="ECO:0007669"/>
    <property type="project" value="TreeGrafter"/>
</dbReference>
<dbReference type="Gene3D" id="3.40.630.30">
    <property type="match status" value="1"/>
</dbReference>
<dbReference type="FunFam" id="3.90.79.10:FF:000015">
    <property type="entry name" value="Nudix hydrolase 8"/>
    <property type="match status" value="1"/>
</dbReference>
<dbReference type="AlphaFoldDB" id="A0A833QZ99"/>
<evidence type="ECO:0000256" key="1">
    <source>
        <dbReference type="ARBA" id="ARBA00005582"/>
    </source>
</evidence>
<sequence length="355" mass="39886">MLSSRAAFFSSFQTGIALRTARNRIFLRPARLTFRSDPSFRHSISGDFKVRHTRKLISTRTMSNMANPSSVAGSTLMEQGQDVELLTFVNDDYGGVIVEMKAPMDPTAFASSLRASVSHWRKQGIKGVWIKMPINLANLIQPAVEQGFWYHHAEPNYLMLAYWIPDTKHTLPLNASHRVGVGAFVINNKKEVLVVQEKIGKMKGPGIWKFVTGVVDPGEYIHDGAIREVKEETGVDTEFLEVLAFRQSHMTFFDKSDIFFICMLRPLSSDIQIQESEIEAAQWMPIEEFASQPFVKKHELLKYMVDISLAKIGMGYTGFSPVNISSAFTDRLSYIYVNSGALNRNDRDGSGSSSL</sequence>
<evidence type="ECO:0000256" key="2">
    <source>
        <dbReference type="ARBA" id="ARBA00022723"/>
    </source>
</evidence>
<evidence type="ECO:0000313" key="5">
    <source>
        <dbReference type="EMBL" id="KAF3329492.1"/>
    </source>
</evidence>
<comment type="similarity">
    <text evidence="1">Belongs to the Nudix hydrolase family.</text>
</comment>
<organism evidence="5 6">
    <name type="scientific">Carex littledalei</name>
    <dbReference type="NCBI Taxonomy" id="544730"/>
    <lineage>
        <taxon>Eukaryota</taxon>
        <taxon>Viridiplantae</taxon>
        <taxon>Streptophyta</taxon>
        <taxon>Embryophyta</taxon>
        <taxon>Tracheophyta</taxon>
        <taxon>Spermatophyta</taxon>
        <taxon>Magnoliopsida</taxon>
        <taxon>Liliopsida</taxon>
        <taxon>Poales</taxon>
        <taxon>Cyperaceae</taxon>
        <taxon>Cyperoideae</taxon>
        <taxon>Cariceae</taxon>
        <taxon>Carex</taxon>
        <taxon>Carex subgen. Euthyceras</taxon>
    </lineage>
</organism>
<proteinExistence type="inferred from homology"/>
<reference evidence="5" key="1">
    <citation type="submission" date="2020-01" db="EMBL/GenBank/DDBJ databases">
        <title>Genome sequence of Kobresia littledalei, the first chromosome-level genome in the family Cyperaceae.</title>
        <authorList>
            <person name="Qu G."/>
        </authorList>
    </citation>
    <scope>NUCLEOTIDE SEQUENCE</scope>
    <source>
        <strain evidence="5">C.B.Clarke</strain>
        <tissue evidence="5">Leaf</tissue>
    </source>
</reference>
<keyword evidence="2" id="KW-0479">Metal-binding</keyword>